<keyword evidence="3" id="KW-1185">Reference proteome</keyword>
<evidence type="ECO:0008006" key="4">
    <source>
        <dbReference type="Google" id="ProtNLM"/>
    </source>
</evidence>
<dbReference type="GeneID" id="72466479"/>
<dbReference type="Proteomes" id="UP000825483">
    <property type="component" value="Unassembled WGS sequence"/>
</dbReference>
<dbReference type="EMBL" id="BPUB01000002">
    <property type="protein sequence ID" value="GJG59479.1"/>
    <property type="molecule type" value="Genomic_DNA"/>
</dbReference>
<protein>
    <recommendedName>
        <fullName evidence="4">Outer membrane protein beta-barrel domain-containing protein</fullName>
    </recommendedName>
</protein>
<reference evidence="2" key="1">
    <citation type="journal article" date="2022" name="Int. J. Syst. Evol. Microbiol.">
        <title>Prevotella lacticifex sp. nov., isolated from the rumen of cows.</title>
        <authorList>
            <person name="Shinkai T."/>
            <person name="Ikeyama N."/>
            <person name="Kumagai M."/>
            <person name="Ohmori H."/>
            <person name="Sakamoto M."/>
            <person name="Ohkuma M."/>
            <person name="Mitsumori M."/>
        </authorList>
    </citation>
    <scope>NUCLEOTIDE SEQUENCE</scope>
    <source>
        <strain evidence="2">R5076</strain>
    </source>
</reference>
<name>A0A9R1CY60_9BACT</name>
<evidence type="ECO:0000313" key="3">
    <source>
        <dbReference type="Proteomes" id="UP000825483"/>
    </source>
</evidence>
<comment type="caution">
    <text evidence="2">The sequence shown here is derived from an EMBL/GenBank/DDBJ whole genome shotgun (WGS) entry which is preliminary data.</text>
</comment>
<evidence type="ECO:0000256" key="1">
    <source>
        <dbReference type="SAM" id="SignalP"/>
    </source>
</evidence>
<feature type="chain" id="PRO_5040365971" description="Outer membrane protein beta-barrel domain-containing protein" evidence="1">
    <location>
        <begin position="20"/>
        <end position="290"/>
    </location>
</feature>
<proteinExistence type="predicted"/>
<evidence type="ECO:0000313" key="2">
    <source>
        <dbReference type="EMBL" id="GJG59479.1"/>
    </source>
</evidence>
<dbReference type="RefSeq" id="WP_223925434.1">
    <property type="nucleotide sequence ID" value="NZ_BPTU01000002.1"/>
</dbReference>
<organism evidence="2 3">
    <name type="scientific">Prevotella lacticifex</name>
    <dbReference type="NCBI Taxonomy" id="2854755"/>
    <lineage>
        <taxon>Bacteria</taxon>
        <taxon>Pseudomonadati</taxon>
        <taxon>Bacteroidota</taxon>
        <taxon>Bacteroidia</taxon>
        <taxon>Bacteroidales</taxon>
        <taxon>Prevotellaceae</taxon>
        <taxon>Prevotella</taxon>
    </lineage>
</organism>
<accession>A0A9R1CY60</accession>
<feature type="signal peptide" evidence="1">
    <location>
        <begin position="1"/>
        <end position="19"/>
    </location>
</feature>
<keyword evidence="1" id="KW-0732">Signal</keyword>
<sequence>MKKFLFLLCVLSASLSAWAEMNPCDTIVVRKPDVVTVVTNDSLQAIRVEGKEGNPKFTYQSKIELTDSNYVSESGINSNDFSFRFGMPRHKDDATKNWTFQITMNLFAGFLSAPGLPRPAEVQAGKSAELMFMPLNANYSPWKAGKHSFSLGLGLDWRTIGLTRANKFLKANGELTFGNYADGVRPKESKLTVFSLSFPLMYNYYSHGCGWSVGPVFNFNTYSSIVSKWKDDGRDVKEKMKNVYVRPFTVDIMACIRTEWLGFYFKYSPANMIKADHGMKFHMLSFGFWF</sequence>
<gene>
    <name evidence="2" type="ORF">PRLR5076_23300</name>
</gene>
<dbReference type="AlphaFoldDB" id="A0A9R1CY60"/>